<dbReference type="PATRIC" id="fig|838561.3.peg.745"/>
<dbReference type="AlphaFoldDB" id="W6AWK0"/>
<dbReference type="EMBL" id="CP006720">
    <property type="protein sequence ID" value="AHI58109.1"/>
    <property type="molecule type" value="Genomic_DNA"/>
</dbReference>
<accession>W6AWK0</accession>
<evidence type="ECO:0000313" key="2">
    <source>
        <dbReference type="Proteomes" id="UP000019260"/>
    </source>
</evidence>
<dbReference type="HOGENOM" id="CLU_3296732_0_0_14"/>
<keyword evidence="2" id="KW-1185">Reference proteome</keyword>
<name>W6AWK0_9MOLU</name>
<dbReference type="Proteomes" id="UP000019260">
    <property type="component" value="Chromosome"/>
</dbReference>
<protein>
    <submittedName>
        <fullName evidence="1">Uncharacterized protein</fullName>
    </submittedName>
</protein>
<organism evidence="1 2">
    <name type="scientific">Spiroplasma mirum ATCC 29335</name>
    <dbReference type="NCBI Taxonomy" id="838561"/>
    <lineage>
        <taxon>Bacteria</taxon>
        <taxon>Bacillati</taxon>
        <taxon>Mycoplasmatota</taxon>
        <taxon>Mollicutes</taxon>
        <taxon>Entomoplasmatales</taxon>
        <taxon>Spiroplasmataceae</taxon>
        <taxon>Spiroplasma</taxon>
    </lineage>
</organism>
<proteinExistence type="predicted"/>
<gene>
    <name evidence="1" type="ORF">P344_03855</name>
</gene>
<dbReference type="KEGG" id="smia:P344_03855"/>
<evidence type="ECO:0000313" key="1">
    <source>
        <dbReference type="EMBL" id="AHI58109.1"/>
    </source>
</evidence>
<reference evidence="1 2" key="1">
    <citation type="submission" date="2013-09" db="EMBL/GenBank/DDBJ databases">
        <title>Complete genome sequence of Spiroplasma mirum suckling mouse cataract agent.</title>
        <authorList>
            <person name="Landry C.A."/>
            <person name="Bastian F.O."/>
            <person name="Thune R.L."/>
        </authorList>
    </citation>
    <scope>NUCLEOTIDE SEQUENCE [LARGE SCALE GENOMIC DNA]</scope>
    <source>
        <strain evidence="1 2">SMCA</strain>
    </source>
</reference>
<sequence length="40" mass="4517">MFVINKLLYELMSGTTISNSNVVAETGFALWQMGGFKEWC</sequence>
<dbReference type="RefSeq" id="WP_269078577.1">
    <property type="nucleotide sequence ID" value="NZ_CP002082.1"/>
</dbReference>